<dbReference type="AlphaFoldDB" id="A0A8J6TC25"/>
<dbReference type="Proteomes" id="UP000603545">
    <property type="component" value="Unassembled WGS sequence"/>
</dbReference>
<dbReference type="InterPro" id="IPR003593">
    <property type="entry name" value="AAA+_ATPase"/>
</dbReference>
<dbReference type="PROSITE" id="PS50893">
    <property type="entry name" value="ABC_TRANSPORTER_2"/>
    <property type="match status" value="1"/>
</dbReference>
<evidence type="ECO:0000256" key="4">
    <source>
        <dbReference type="ARBA" id="ARBA00022475"/>
    </source>
</evidence>
<keyword evidence="3" id="KW-0813">Transport</keyword>
<evidence type="ECO:0000313" key="10">
    <source>
        <dbReference type="Proteomes" id="UP000603545"/>
    </source>
</evidence>
<dbReference type="PANTHER" id="PTHR43297:SF2">
    <property type="entry name" value="DIPEPTIDE TRANSPORT ATP-BINDING PROTEIN DPPD"/>
    <property type="match status" value="1"/>
</dbReference>
<feature type="domain" description="ABC transporter" evidence="8">
    <location>
        <begin position="9"/>
        <end position="259"/>
    </location>
</feature>
<dbReference type="PANTHER" id="PTHR43297">
    <property type="entry name" value="OLIGOPEPTIDE TRANSPORT ATP-BINDING PROTEIN APPD"/>
    <property type="match status" value="1"/>
</dbReference>
<dbReference type="NCBIfam" id="TIGR01727">
    <property type="entry name" value="oligo_HPY"/>
    <property type="match status" value="1"/>
</dbReference>
<accession>A0A8J6TC25</accession>
<dbReference type="EMBL" id="JACNLL010000066">
    <property type="protein sequence ID" value="MBC8199875.1"/>
    <property type="molecule type" value="Genomic_DNA"/>
</dbReference>
<dbReference type="CDD" id="cd03257">
    <property type="entry name" value="ABC_NikE_OppD_transporters"/>
    <property type="match status" value="1"/>
</dbReference>
<gene>
    <name evidence="9" type="ORF">H8E80_07515</name>
</gene>
<dbReference type="SMART" id="SM00382">
    <property type="entry name" value="AAA"/>
    <property type="match status" value="1"/>
</dbReference>
<evidence type="ECO:0000256" key="6">
    <source>
        <dbReference type="ARBA" id="ARBA00022840"/>
    </source>
</evidence>
<dbReference type="SUPFAM" id="SSF52540">
    <property type="entry name" value="P-loop containing nucleoside triphosphate hydrolases"/>
    <property type="match status" value="1"/>
</dbReference>
<name>A0A8J6TC25_9BACT</name>
<dbReference type="Gene3D" id="3.40.50.300">
    <property type="entry name" value="P-loop containing nucleotide triphosphate hydrolases"/>
    <property type="match status" value="1"/>
</dbReference>
<evidence type="ECO:0000313" key="9">
    <source>
        <dbReference type="EMBL" id="MBC8199875.1"/>
    </source>
</evidence>
<dbReference type="InterPro" id="IPR050388">
    <property type="entry name" value="ABC_Ni/Peptide_Import"/>
</dbReference>
<keyword evidence="6 9" id="KW-0067">ATP-binding</keyword>
<keyword evidence="5" id="KW-0547">Nucleotide-binding</keyword>
<keyword evidence="7" id="KW-0472">Membrane</keyword>
<dbReference type="GO" id="GO:0005524">
    <property type="term" value="F:ATP binding"/>
    <property type="evidence" value="ECO:0007669"/>
    <property type="project" value="UniProtKB-KW"/>
</dbReference>
<proteinExistence type="inferred from homology"/>
<comment type="subcellular location">
    <subcellularLocation>
        <location evidence="1">Cell inner membrane</location>
        <topology evidence="1">Peripheral membrane protein</topology>
    </subcellularLocation>
</comment>
<dbReference type="GO" id="GO:0016887">
    <property type="term" value="F:ATP hydrolysis activity"/>
    <property type="evidence" value="ECO:0007669"/>
    <property type="project" value="InterPro"/>
</dbReference>
<evidence type="ECO:0000256" key="3">
    <source>
        <dbReference type="ARBA" id="ARBA00022448"/>
    </source>
</evidence>
<dbReference type="PROSITE" id="PS00211">
    <property type="entry name" value="ABC_TRANSPORTER_1"/>
    <property type="match status" value="1"/>
</dbReference>
<evidence type="ECO:0000256" key="2">
    <source>
        <dbReference type="ARBA" id="ARBA00005417"/>
    </source>
</evidence>
<sequence>MGFRDLKLLEVKNITVTFETDEGIVKAVDDVSFHINRNEIVGLVGESGCGKSVTALSILRLIPLPYGRIETGEILFYGKNLLELNRKEMRKIRGRAISMIFQELGSALSPLHTIGRQMVETILMHKNITRKDAWNIAETWLEKVQISDPRERMFAYPYQLSGGMQQRVMIAMALMLGPDIIIADEPTTALDVTIQAQVFELVREMRRSHTSILLITHDMGVIWEMCDRVLVMYASRVVEEGNRDDIFSKPTHPYTIALLESIPKLSADKGRLKAIPGQVPSALNYPSGCHFFDRCPDAFDRCRDEKPKLIDLGNGHKAACFLTKNEL</sequence>
<dbReference type="GO" id="GO:0015833">
    <property type="term" value="P:peptide transport"/>
    <property type="evidence" value="ECO:0007669"/>
    <property type="project" value="InterPro"/>
</dbReference>
<dbReference type="InterPro" id="IPR013563">
    <property type="entry name" value="Oligopep_ABC_C"/>
</dbReference>
<keyword evidence="4" id="KW-1003">Cell membrane</keyword>
<comment type="similarity">
    <text evidence="2">Belongs to the ABC transporter superfamily.</text>
</comment>
<evidence type="ECO:0000256" key="1">
    <source>
        <dbReference type="ARBA" id="ARBA00004417"/>
    </source>
</evidence>
<organism evidence="9 10">
    <name type="scientific">Candidatus Desulfaltia bathyphila</name>
    <dbReference type="NCBI Taxonomy" id="2841697"/>
    <lineage>
        <taxon>Bacteria</taxon>
        <taxon>Pseudomonadati</taxon>
        <taxon>Thermodesulfobacteriota</taxon>
        <taxon>Desulfobacteria</taxon>
        <taxon>Desulfobacterales</taxon>
        <taxon>Desulfobacterales incertae sedis</taxon>
        <taxon>Candidatus Desulfaltia</taxon>
    </lineage>
</organism>
<dbReference type="GO" id="GO:0005886">
    <property type="term" value="C:plasma membrane"/>
    <property type="evidence" value="ECO:0007669"/>
    <property type="project" value="UniProtKB-SubCell"/>
</dbReference>
<dbReference type="InterPro" id="IPR017871">
    <property type="entry name" value="ABC_transporter-like_CS"/>
</dbReference>
<dbReference type="InterPro" id="IPR027417">
    <property type="entry name" value="P-loop_NTPase"/>
</dbReference>
<evidence type="ECO:0000256" key="7">
    <source>
        <dbReference type="ARBA" id="ARBA00023136"/>
    </source>
</evidence>
<evidence type="ECO:0000256" key="5">
    <source>
        <dbReference type="ARBA" id="ARBA00022741"/>
    </source>
</evidence>
<evidence type="ECO:0000259" key="8">
    <source>
        <dbReference type="PROSITE" id="PS50893"/>
    </source>
</evidence>
<dbReference type="FunFam" id="3.40.50.300:FF:000016">
    <property type="entry name" value="Oligopeptide ABC transporter ATP-binding component"/>
    <property type="match status" value="1"/>
</dbReference>
<dbReference type="InterPro" id="IPR003439">
    <property type="entry name" value="ABC_transporter-like_ATP-bd"/>
</dbReference>
<reference evidence="9 10" key="1">
    <citation type="submission" date="2020-08" db="EMBL/GenBank/DDBJ databases">
        <title>Bridging the membrane lipid divide: bacteria of the FCB group superphylum have the potential to synthesize archaeal ether lipids.</title>
        <authorList>
            <person name="Villanueva L."/>
            <person name="Von Meijenfeldt F.A.B."/>
            <person name="Westbye A.B."/>
            <person name="Yadav S."/>
            <person name="Hopmans E.C."/>
            <person name="Dutilh B.E."/>
            <person name="Sinninghe Damste J.S."/>
        </authorList>
    </citation>
    <scope>NUCLEOTIDE SEQUENCE [LARGE SCALE GENOMIC DNA]</scope>
    <source>
        <strain evidence="9">NIOZ-UU82</strain>
    </source>
</reference>
<comment type="caution">
    <text evidence="9">The sequence shown here is derived from an EMBL/GenBank/DDBJ whole genome shotgun (WGS) entry which is preliminary data.</text>
</comment>
<protein>
    <submittedName>
        <fullName evidence="9">ABC transporter ATP-binding protein</fullName>
    </submittedName>
</protein>
<dbReference type="Pfam" id="PF08352">
    <property type="entry name" value="oligo_HPY"/>
    <property type="match status" value="1"/>
</dbReference>
<dbReference type="Pfam" id="PF00005">
    <property type="entry name" value="ABC_tran"/>
    <property type="match status" value="1"/>
</dbReference>